<proteinExistence type="predicted"/>
<sequence>SAAGGKYAERSQSGEKDLGSQHVYVAAEFLDTLGRAENLPTHLKEDMGKLSMIVDVIPFNEIADLVRLMRVHITLNPLGLNPFDSHAEDENNRIRAGNTESPIKLEPLSIPQIRDMIYGATQAMGGAATV</sequence>
<organism evidence="2 3">
    <name type="scientific">Prorocentrum cordatum</name>
    <dbReference type="NCBI Taxonomy" id="2364126"/>
    <lineage>
        <taxon>Eukaryota</taxon>
        <taxon>Sar</taxon>
        <taxon>Alveolata</taxon>
        <taxon>Dinophyceae</taxon>
        <taxon>Prorocentrales</taxon>
        <taxon>Prorocentraceae</taxon>
        <taxon>Prorocentrum</taxon>
    </lineage>
</organism>
<evidence type="ECO:0000313" key="2">
    <source>
        <dbReference type="EMBL" id="CAK0881909.1"/>
    </source>
</evidence>
<feature type="non-terminal residue" evidence="2">
    <location>
        <position position="1"/>
    </location>
</feature>
<accession>A0ABN9W6V8</accession>
<dbReference type="EMBL" id="CAUYUJ010018246">
    <property type="protein sequence ID" value="CAK0881909.1"/>
    <property type="molecule type" value="Genomic_DNA"/>
</dbReference>
<dbReference type="EMBL" id="CAUYUJ010004136">
    <property type="protein sequence ID" value="CAK0808301.1"/>
    <property type="molecule type" value="Genomic_DNA"/>
</dbReference>
<evidence type="ECO:0000313" key="3">
    <source>
        <dbReference type="Proteomes" id="UP001189429"/>
    </source>
</evidence>
<name>A0ABN9W6V8_9DINO</name>
<protein>
    <submittedName>
        <fullName evidence="2">Uncharacterized protein</fullName>
    </submittedName>
</protein>
<comment type="caution">
    <text evidence="2">The sequence shown here is derived from an EMBL/GenBank/DDBJ whole genome shotgun (WGS) entry which is preliminary data.</text>
</comment>
<reference evidence="2" key="1">
    <citation type="submission" date="2023-10" db="EMBL/GenBank/DDBJ databases">
        <authorList>
            <person name="Chen Y."/>
            <person name="Shah S."/>
            <person name="Dougan E. K."/>
            <person name="Thang M."/>
            <person name="Chan C."/>
        </authorList>
    </citation>
    <scope>NUCLEOTIDE SEQUENCE [LARGE SCALE GENOMIC DNA]</scope>
</reference>
<evidence type="ECO:0000313" key="1">
    <source>
        <dbReference type="EMBL" id="CAK0808301.1"/>
    </source>
</evidence>
<dbReference type="Proteomes" id="UP001189429">
    <property type="component" value="Unassembled WGS sequence"/>
</dbReference>
<keyword evidence="3" id="KW-1185">Reference proteome</keyword>
<feature type="non-terminal residue" evidence="2">
    <location>
        <position position="130"/>
    </location>
</feature>
<gene>
    <name evidence="1" type="ORF">PCOR1329_LOCUS13937</name>
    <name evidence="2" type="ORF">PCOR1329_LOCUS64612</name>
</gene>